<accession>A0A7Y4L0K4</accession>
<evidence type="ECO:0008006" key="6">
    <source>
        <dbReference type="Google" id="ProtNLM"/>
    </source>
</evidence>
<comment type="caution">
    <text evidence="3">The sequence shown here is derived from an EMBL/GenBank/DDBJ whole genome shotgun (WGS) entry which is preliminary data.</text>
</comment>
<dbReference type="AlphaFoldDB" id="A0A7Y4L0K4"/>
<dbReference type="EMBL" id="JABJRC010000003">
    <property type="protein sequence ID" value="NOL42115.1"/>
    <property type="molecule type" value="Genomic_DNA"/>
</dbReference>
<dbReference type="Proteomes" id="UP000553957">
    <property type="component" value="Unassembled WGS sequence"/>
</dbReference>
<dbReference type="EMBL" id="JACHKF010000001">
    <property type="protein sequence ID" value="MBB6565851.1"/>
    <property type="molecule type" value="Genomic_DNA"/>
</dbReference>
<evidence type="ECO:0000313" key="4">
    <source>
        <dbReference type="Proteomes" id="UP000534306"/>
    </source>
</evidence>
<keyword evidence="1" id="KW-0472">Membrane</keyword>
<keyword evidence="4" id="KW-1185">Reference proteome</keyword>
<gene>
    <name evidence="2" type="ORF">HNR71_001488</name>
    <name evidence="3" type="ORF">HPO96_17865</name>
</gene>
<name>A0A7Y4L0K4_9ACTN</name>
<evidence type="ECO:0000256" key="1">
    <source>
        <dbReference type="SAM" id="Phobius"/>
    </source>
</evidence>
<sequence>MYARFAVFAAVMSLAAFYFGWEAYAEDRLLDKAPTTSATLVEAVDNRWDEDYLELDVHLPGGATVRVQTARFEAHPAKGEAMQVQYAWRGEELLARQAGIRPDRDQWIWAALGAGMAVAAVVVLRARRRADRQHSPTSRTDGDTP</sequence>
<protein>
    <recommendedName>
        <fullName evidence="6">DUF3592 domain-containing protein</fullName>
    </recommendedName>
</protein>
<proteinExistence type="predicted"/>
<reference evidence="3 4" key="1">
    <citation type="submission" date="2020-05" db="EMBL/GenBank/DDBJ databases">
        <title>Genome sequence of Kribbella sandramycini ATCC 39419.</title>
        <authorList>
            <person name="Maclea K.S."/>
            <person name="Fair J.L."/>
        </authorList>
    </citation>
    <scope>NUCLEOTIDE SEQUENCE [LARGE SCALE GENOMIC DNA]</scope>
    <source>
        <strain evidence="3 4">ATCC 39419</strain>
    </source>
</reference>
<evidence type="ECO:0000313" key="2">
    <source>
        <dbReference type="EMBL" id="MBB6565851.1"/>
    </source>
</evidence>
<keyword evidence="1" id="KW-1133">Transmembrane helix</keyword>
<organism evidence="3 4">
    <name type="scientific">Kribbella sandramycini</name>
    <dbReference type="NCBI Taxonomy" id="60450"/>
    <lineage>
        <taxon>Bacteria</taxon>
        <taxon>Bacillati</taxon>
        <taxon>Actinomycetota</taxon>
        <taxon>Actinomycetes</taxon>
        <taxon>Propionibacteriales</taxon>
        <taxon>Kribbellaceae</taxon>
        <taxon>Kribbella</taxon>
    </lineage>
</organism>
<reference evidence="2 5" key="2">
    <citation type="submission" date="2020-08" db="EMBL/GenBank/DDBJ databases">
        <title>Sequencing the genomes of 1000 actinobacteria strains.</title>
        <authorList>
            <person name="Klenk H.-P."/>
        </authorList>
    </citation>
    <scope>NUCLEOTIDE SEQUENCE [LARGE SCALE GENOMIC DNA]</scope>
    <source>
        <strain evidence="2 5">DSM 15626</strain>
    </source>
</reference>
<feature type="transmembrane region" description="Helical" evidence="1">
    <location>
        <begin position="107"/>
        <end position="126"/>
    </location>
</feature>
<dbReference type="Proteomes" id="UP000534306">
    <property type="component" value="Unassembled WGS sequence"/>
</dbReference>
<dbReference type="RefSeq" id="WP_171674563.1">
    <property type="nucleotide sequence ID" value="NZ_BAAAGT010000001.1"/>
</dbReference>
<keyword evidence="1" id="KW-0812">Transmembrane</keyword>
<evidence type="ECO:0000313" key="5">
    <source>
        <dbReference type="Proteomes" id="UP000553957"/>
    </source>
</evidence>
<evidence type="ECO:0000313" key="3">
    <source>
        <dbReference type="EMBL" id="NOL42115.1"/>
    </source>
</evidence>